<dbReference type="eggNOG" id="COG3196">
    <property type="taxonomic scope" value="Bacteria"/>
</dbReference>
<protein>
    <recommendedName>
        <fullName evidence="4">Colicin E2 tolerance protein CbrC-like protein</fullName>
    </recommendedName>
</protein>
<dbReference type="EMBL" id="CP002390">
    <property type="protein sequence ID" value="EFE27641.1"/>
    <property type="molecule type" value="Genomic_DNA"/>
</dbReference>
<dbReference type="AlphaFoldDB" id="D6GTX0"/>
<comment type="similarity">
    <text evidence="1">Belongs to the UPF0167 family.</text>
</comment>
<dbReference type="RefSeq" id="WP_014262383.1">
    <property type="nucleotide sequence ID" value="NC_016630.1"/>
</dbReference>
<proteinExistence type="inferred from homology"/>
<dbReference type="Proteomes" id="UP000007468">
    <property type="component" value="Chromosome"/>
</dbReference>
<dbReference type="Pfam" id="PF03691">
    <property type="entry name" value="UPF0167"/>
    <property type="match status" value="1"/>
</dbReference>
<name>D6GTX0_FILAD</name>
<evidence type="ECO:0000313" key="3">
    <source>
        <dbReference type="Proteomes" id="UP000007468"/>
    </source>
</evidence>
<dbReference type="InterPro" id="IPR005363">
    <property type="entry name" value="UPF0167"/>
</dbReference>
<organism evidence="2 3">
    <name type="scientific">Filifactor alocis (strain ATCC 35896 / CCUG 47790 / D40 B5)</name>
    <name type="common">Fusobacterium alocis</name>
    <dbReference type="NCBI Taxonomy" id="546269"/>
    <lineage>
        <taxon>Bacteria</taxon>
        <taxon>Bacillati</taxon>
        <taxon>Bacillota</taxon>
        <taxon>Clostridia</taxon>
        <taxon>Peptostreptococcales</taxon>
        <taxon>Filifactoraceae</taxon>
        <taxon>Filifactor</taxon>
    </lineage>
</organism>
<dbReference type="PATRIC" id="fig|546269.5.peg.773"/>
<dbReference type="KEGG" id="faa:HMPREF0389_01560"/>
<gene>
    <name evidence="2" type="ordered locus">HMPREF0389_01560</name>
</gene>
<dbReference type="OrthoDB" id="7065534at2"/>
<evidence type="ECO:0000256" key="1">
    <source>
        <dbReference type="ARBA" id="ARBA00008525"/>
    </source>
</evidence>
<evidence type="ECO:0000313" key="2">
    <source>
        <dbReference type="EMBL" id="EFE27641.1"/>
    </source>
</evidence>
<reference evidence="3" key="1">
    <citation type="submission" date="2010-12" db="EMBL/GenBank/DDBJ databases">
        <title>The genome sequence of Filifactor alocis strain ATCC 35896.</title>
        <authorList>
            <consortium name="The Broad Institute Genome Sequencing Platform"/>
            <person name="Ward D."/>
            <person name="Earl A."/>
            <person name="Feldgarden M."/>
            <person name="Young S.K."/>
            <person name="Gargeya S."/>
            <person name="Zeng Q."/>
            <person name="Alvarado L."/>
            <person name="Berlin A."/>
            <person name="Bochicchio J."/>
            <person name="Chapman S.B."/>
            <person name="Chen Z."/>
            <person name="Freedman E."/>
            <person name="Gellesch M."/>
            <person name="Goldberg J."/>
            <person name="Griggs A."/>
            <person name="Gujja S."/>
            <person name="Heilman E."/>
            <person name="Heiman D."/>
            <person name="Howarth C."/>
            <person name="Mehta T."/>
            <person name="Neiman D."/>
            <person name="Pearson M."/>
            <person name="Roberts A."/>
            <person name="Saif S."/>
            <person name="Shea T."/>
            <person name="Shenoy N."/>
            <person name="Sisk P."/>
            <person name="Stolte C."/>
            <person name="Sykes S."/>
            <person name="White J."/>
            <person name="Yandava C."/>
            <person name="Izard J."/>
            <person name="Blanton J.M."/>
            <person name="Baranova O.V."/>
            <person name="Tanner A.C."/>
            <person name="Dewhirst F.E."/>
            <person name="Haas B."/>
            <person name="Nusbaum C."/>
            <person name="Birren B."/>
        </authorList>
    </citation>
    <scope>NUCLEOTIDE SEQUENCE [LARGE SCALE GENOMIC DNA]</scope>
    <source>
        <strain evidence="3">ATCC 35896 / D40 B5</strain>
    </source>
</reference>
<evidence type="ECO:0008006" key="4">
    <source>
        <dbReference type="Google" id="ProtNLM"/>
    </source>
</evidence>
<sequence>MNQHLKELIALKQNFKLHDGDKASVSALYQFADKLSGIQERDAKEVLVDVYHQLGMMESAFRVFSTIFDKSDRKQIKKFAMLQELSKSRGDHFALPRPLTEKEKAERKELLKQLSHFRYHPDPLETGAFEEGEEKVCPCCGKKSTVYFSSIPYCVDNVEYICSTCIANGEAARKFDATFVQDAEWEGARDKAKDDELFLRTPGYLSWQGEYWLSCCDDYCAYLGTVGTRELKAMDIADEVFEEYYMRDDFFEDVEEYLVKDGSICGYLFQCLHCGKYHLWVDAD</sequence>
<accession>D6GTX0</accession>
<keyword evidence="3" id="KW-1185">Reference proteome</keyword>